<evidence type="ECO:0000313" key="1">
    <source>
        <dbReference type="EMBL" id="WOK07877.1"/>
    </source>
</evidence>
<reference evidence="1 2" key="1">
    <citation type="journal article" date="2023" name="Microbiol. Resour. Announc.">
        <title>Complete Genome Sequence of Imperialibacter roseus strain P4T.</title>
        <authorList>
            <person name="Tizabi D.R."/>
            <person name="Bachvaroff T."/>
            <person name="Hill R.T."/>
        </authorList>
    </citation>
    <scope>NUCLEOTIDE SEQUENCE [LARGE SCALE GENOMIC DNA]</scope>
    <source>
        <strain evidence="1 2">P4T</strain>
    </source>
</reference>
<protein>
    <submittedName>
        <fullName evidence="1">Uncharacterized protein</fullName>
    </submittedName>
</protein>
<dbReference type="RefSeq" id="WP_317490526.1">
    <property type="nucleotide sequence ID" value="NZ_CP136051.1"/>
</dbReference>
<keyword evidence="2" id="KW-1185">Reference proteome</keyword>
<dbReference type="EMBL" id="CP136051">
    <property type="protein sequence ID" value="WOK07877.1"/>
    <property type="molecule type" value="Genomic_DNA"/>
</dbReference>
<sequence length="84" mass="9146">MLAYRLKTVQWQELIDGTVMLLMSLHSHRYLFVDPKAGSLCSADAPGAISTHQGGAFLPAIGGVIFPKNIFSGASFWCIFTDDI</sequence>
<name>A0ABZ0IS56_9BACT</name>
<organism evidence="1 2">
    <name type="scientific">Imperialibacter roseus</name>
    <dbReference type="NCBI Taxonomy" id="1324217"/>
    <lineage>
        <taxon>Bacteria</taxon>
        <taxon>Pseudomonadati</taxon>
        <taxon>Bacteroidota</taxon>
        <taxon>Cytophagia</taxon>
        <taxon>Cytophagales</taxon>
        <taxon>Flammeovirgaceae</taxon>
        <taxon>Imperialibacter</taxon>
    </lineage>
</organism>
<gene>
    <name evidence="1" type="ORF">RT717_04450</name>
</gene>
<dbReference type="Proteomes" id="UP001302349">
    <property type="component" value="Chromosome"/>
</dbReference>
<proteinExistence type="predicted"/>
<accession>A0ABZ0IS56</accession>
<evidence type="ECO:0000313" key="2">
    <source>
        <dbReference type="Proteomes" id="UP001302349"/>
    </source>
</evidence>